<dbReference type="EMBL" id="VFOR01000002">
    <property type="protein sequence ID" value="TQL57917.1"/>
    <property type="molecule type" value="Genomic_DNA"/>
</dbReference>
<dbReference type="InterPro" id="IPR017937">
    <property type="entry name" value="Thioredoxin_CS"/>
</dbReference>
<evidence type="ECO:0000256" key="1">
    <source>
        <dbReference type="ARBA" id="ARBA00008987"/>
    </source>
</evidence>
<feature type="active site" description="Nucleophile" evidence="8">
    <location>
        <position position="33"/>
    </location>
</feature>
<dbReference type="Proteomes" id="UP000316196">
    <property type="component" value="Unassembled WGS sequence"/>
</dbReference>
<evidence type="ECO:0000256" key="2">
    <source>
        <dbReference type="ARBA" id="ARBA00022448"/>
    </source>
</evidence>
<feature type="active site" description="Nucleophile" evidence="8">
    <location>
        <position position="30"/>
    </location>
</feature>
<organism evidence="11 12">
    <name type="scientific">Propioniferax innocua</name>
    <dbReference type="NCBI Taxonomy" id="1753"/>
    <lineage>
        <taxon>Bacteria</taxon>
        <taxon>Bacillati</taxon>
        <taxon>Actinomycetota</taxon>
        <taxon>Actinomycetes</taxon>
        <taxon>Propionibacteriales</taxon>
        <taxon>Propionibacteriaceae</taxon>
        <taxon>Propioniferax</taxon>
    </lineage>
</organism>
<keyword evidence="12" id="KW-1185">Reference proteome</keyword>
<evidence type="ECO:0000313" key="11">
    <source>
        <dbReference type="EMBL" id="TQL57917.1"/>
    </source>
</evidence>
<evidence type="ECO:0000313" key="12">
    <source>
        <dbReference type="Proteomes" id="UP000316196"/>
    </source>
</evidence>
<evidence type="ECO:0000256" key="3">
    <source>
        <dbReference type="ARBA" id="ARBA00022982"/>
    </source>
</evidence>
<dbReference type="NCBIfam" id="TIGR01068">
    <property type="entry name" value="thioredoxin"/>
    <property type="match status" value="1"/>
</dbReference>
<dbReference type="PIRSF" id="PIRSF000077">
    <property type="entry name" value="Thioredoxin"/>
    <property type="match status" value="1"/>
</dbReference>
<dbReference type="InterPro" id="IPR005746">
    <property type="entry name" value="Thioredoxin"/>
</dbReference>
<sequence length="120" mass="13248">MATTELTNENFSDTIKDNDFVIIDFWAEWCGPCKRFGPIFEKTSEEYDDVVFGKLDTDANQEIAGGLGIMSIPTVMAFNRGNLVFNQAGLLSSSQLKSVIDQLREMPAEDADQAEGDATK</sequence>
<dbReference type="GO" id="GO:0005829">
    <property type="term" value="C:cytosol"/>
    <property type="evidence" value="ECO:0007669"/>
    <property type="project" value="TreeGrafter"/>
</dbReference>
<feature type="site" description="Deprotonates C-terminal active site Cys" evidence="8">
    <location>
        <position position="24"/>
    </location>
</feature>
<dbReference type="InterPro" id="IPR036249">
    <property type="entry name" value="Thioredoxin-like_sf"/>
</dbReference>
<comment type="caution">
    <text evidence="11">The sequence shown here is derived from an EMBL/GenBank/DDBJ whole genome shotgun (WGS) entry which is preliminary data.</text>
</comment>
<evidence type="ECO:0000256" key="4">
    <source>
        <dbReference type="ARBA" id="ARBA00023157"/>
    </source>
</evidence>
<feature type="domain" description="Thioredoxin" evidence="10">
    <location>
        <begin position="1"/>
        <end position="105"/>
    </location>
</feature>
<dbReference type="CDD" id="cd02947">
    <property type="entry name" value="TRX_family"/>
    <property type="match status" value="1"/>
</dbReference>
<dbReference type="InterPro" id="IPR013766">
    <property type="entry name" value="Thioredoxin_domain"/>
</dbReference>
<dbReference type="OrthoDB" id="9790390at2"/>
<feature type="disulfide bond" description="Redox-active" evidence="9">
    <location>
        <begin position="30"/>
        <end position="33"/>
    </location>
</feature>
<feature type="site" description="Contributes to redox potential value" evidence="8">
    <location>
        <position position="32"/>
    </location>
</feature>
<evidence type="ECO:0000256" key="9">
    <source>
        <dbReference type="PIRSR" id="PIRSR000077-4"/>
    </source>
</evidence>
<proteinExistence type="inferred from homology"/>
<feature type="site" description="Contributes to redox potential value" evidence="8">
    <location>
        <position position="31"/>
    </location>
</feature>
<evidence type="ECO:0000256" key="8">
    <source>
        <dbReference type="PIRSR" id="PIRSR000077-1"/>
    </source>
</evidence>
<keyword evidence="4 9" id="KW-1015">Disulfide bond</keyword>
<protein>
    <recommendedName>
        <fullName evidence="6 7">Thioredoxin</fullName>
    </recommendedName>
</protein>
<evidence type="ECO:0000256" key="6">
    <source>
        <dbReference type="NCBIfam" id="TIGR01068"/>
    </source>
</evidence>
<dbReference type="Gene3D" id="3.40.30.10">
    <property type="entry name" value="Glutaredoxin"/>
    <property type="match status" value="1"/>
</dbReference>
<dbReference type="AlphaFoldDB" id="A0A542ZC85"/>
<gene>
    <name evidence="11" type="ORF">FB460_1765</name>
</gene>
<dbReference type="SUPFAM" id="SSF52833">
    <property type="entry name" value="Thioredoxin-like"/>
    <property type="match status" value="1"/>
</dbReference>
<name>A0A542ZC85_9ACTN</name>
<keyword evidence="5 9" id="KW-0676">Redox-active center</keyword>
<dbReference type="PROSITE" id="PS00194">
    <property type="entry name" value="THIOREDOXIN_1"/>
    <property type="match status" value="1"/>
</dbReference>
<dbReference type="GO" id="GO:0015035">
    <property type="term" value="F:protein-disulfide reductase activity"/>
    <property type="evidence" value="ECO:0007669"/>
    <property type="project" value="UniProtKB-UniRule"/>
</dbReference>
<dbReference type="Pfam" id="PF00085">
    <property type="entry name" value="Thioredoxin"/>
    <property type="match status" value="1"/>
</dbReference>
<dbReference type="RefSeq" id="WP_142093736.1">
    <property type="nucleotide sequence ID" value="NZ_BAAAMD010000004.1"/>
</dbReference>
<evidence type="ECO:0000259" key="10">
    <source>
        <dbReference type="PROSITE" id="PS51352"/>
    </source>
</evidence>
<evidence type="ECO:0000256" key="5">
    <source>
        <dbReference type="ARBA" id="ARBA00023284"/>
    </source>
</evidence>
<keyword evidence="2" id="KW-0813">Transport</keyword>
<dbReference type="PANTHER" id="PTHR45663:SF40">
    <property type="entry name" value="THIOREDOXIN 2"/>
    <property type="match status" value="1"/>
</dbReference>
<dbReference type="PRINTS" id="PR00421">
    <property type="entry name" value="THIOREDOXIN"/>
</dbReference>
<accession>A0A542ZC85</accession>
<reference evidence="11 12" key="1">
    <citation type="submission" date="2019-06" db="EMBL/GenBank/DDBJ databases">
        <title>Sequencing the genomes of 1000 actinobacteria strains.</title>
        <authorList>
            <person name="Klenk H.-P."/>
        </authorList>
    </citation>
    <scope>NUCLEOTIDE SEQUENCE [LARGE SCALE GENOMIC DNA]</scope>
    <source>
        <strain evidence="11 12">DSM 8251</strain>
    </source>
</reference>
<evidence type="ECO:0000256" key="7">
    <source>
        <dbReference type="PIRNR" id="PIRNR000077"/>
    </source>
</evidence>
<dbReference type="PANTHER" id="PTHR45663">
    <property type="entry name" value="GEO12009P1"/>
    <property type="match status" value="1"/>
</dbReference>
<dbReference type="PROSITE" id="PS51352">
    <property type="entry name" value="THIOREDOXIN_2"/>
    <property type="match status" value="1"/>
</dbReference>
<keyword evidence="3" id="KW-0249">Electron transport</keyword>
<comment type="similarity">
    <text evidence="1 7">Belongs to the thioredoxin family.</text>
</comment>